<evidence type="ECO:0000313" key="3">
    <source>
        <dbReference type="Proteomes" id="UP001203852"/>
    </source>
</evidence>
<accession>A0AAN6IHL3</accession>
<dbReference type="EMBL" id="MU404350">
    <property type="protein sequence ID" value="KAI1618382.1"/>
    <property type="molecule type" value="Genomic_DNA"/>
</dbReference>
<sequence>MGYLKVFSLFCLLLISSEGVSAAIAPSLSLDQIFTLQVVLGNTLDPIDVPGGVLVGESPIKPSAACAVFVVAQLCVVSEKLVARRSLHAVEPFTGGNVTGSAINGTVLGGQAFPSELTFPNNASARVAEIVIYGTTLPDKLPWLVTVSGIGPSTGEIARAVSPPSASFPGCMVLFMSDCAYLNGRTSELEESYILVELVPASNGKSANVYGYLATFAGE</sequence>
<dbReference type="Proteomes" id="UP001203852">
    <property type="component" value="Unassembled WGS sequence"/>
</dbReference>
<protein>
    <submittedName>
        <fullName evidence="2">Uncharacterized protein</fullName>
    </submittedName>
</protein>
<gene>
    <name evidence="2" type="ORF">EDD36DRAFT_414062</name>
</gene>
<keyword evidence="1" id="KW-0732">Signal</keyword>
<name>A0AAN6IHL3_9EURO</name>
<evidence type="ECO:0000313" key="2">
    <source>
        <dbReference type="EMBL" id="KAI1618382.1"/>
    </source>
</evidence>
<dbReference type="AlphaFoldDB" id="A0AAN6IHL3"/>
<feature type="signal peptide" evidence="1">
    <location>
        <begin position="1"/>
        <end position="22"/>
    </location>
</feature>
<comment type="caution">
    <text evidence="2">The sequence shown here is derived from an EMBL/GenBank/DDBJ whole genome shotgun (WGS) entry which is preliminary data.</text>
</comment>
<organism evidence="2 3">
    <name type="scientific">Exophiala viscosa</name>
    <dbReference type="NCBI Taxonomy" id="2486360"/>
    <lineage>
        <taxon>Eukaryota</taxon>
        <taxon>Fungi</taxon>
        <taxon>Dikarya</taxon>
        <taxon>Ascomycota</taxon>
        <taxon>Pezizomycotina</taxon>
        <taxon>Eurotiomycetes</taxon>
        <taxon>Chaetothyriomycetidae</taxon>
        <taxon>Chaetothyriales</taxon>
        <taxon>Herpotrichiellaceae</taxon>
        <taxon>Exophiala</taxon>
    </lineage>
</organism>
<proteinExistence type="predicted"/>
<evidence type="ECO:0000256" key="1">
    <source>
        <dbReference type="SAM" id="SignalP"/>
    </source>
</evidence>
<reference evidence="2" key="1">
    <citation type="journal article" date="2022" name="bioRxiv">
        <title>Deciphering the potential niche of two novel black yeast fungi from a biological soil crust based on their genomes, phenotypes, and melanin regulation.</title>
        <authorList>
            <consortium name="DOE Joint Genome Institute"/>
            <person name="Carr E.C."/>
            <person name="Barton Q."/>
            <person name="Grambo S."/>
            <person name="Sullivan M."/>
            <person name="Renfro C.M."/>
            <person name="Kuo A."/>
            <person name="Pangilinan J."/>
            <person name="Lipzen A."/>
            <person name="Keymanesh K."/>
            <person name="Savage E."/>
            <person name="Barry K."/>
            <person name="Grigoriev I.V."/>
            <person name="Riekhof W.R."/>
            <person name="Harris S.S."/>
        </authorList>
    </citation>
    <scope>NUCLEOTIDE SEQUENCE</scope>
    <source>
        <strain evidence="2">JF 03-4F</strain>
    </source>
</reference>
<feature type="chain" id="PRO_5042951417" evidence="1">
    <location>
        <begin position="23"/>
        <end position="219"/>
    </location>
</feature>
<keyword evidence="3" id="KW-1185">Reference proteome</keyword>